<feature type="transmembrane region" description="Helical" evidence="1">
    <location>
        <begin position="135"/>
        <end position="152"/>
    </location>
</feature>
<dbReference type="RefSeq" id="WP_066503788.1">
    <property type="nucleotide sequence ID" value="NZ_LNCU01000039.1"/>
</dbReference>
<accession>A0A125Q9Q1</accession>
<feature type="transmembrane region" description="Helical" evidence="1">
    <location>
        <begin position="61"/>
        <end position="82"/>
    </location>
</feature>
<name>A0A125Q9Q1_9BRAD</name>
<feature type="domain" description="Acyltransferase 3" evidence="2">
    <location>
        <begin position="24"/>
        <end position="335"/>
    </location>
</feature>
<keyword evidence="1" id="KW-0812">Transmembrane</keyword>
<dbReference type="NCBIfam" id="NF042426">
    <property type="entry name" value="fucose_Ac_NolL"/>
    <property type="match status" value="1"/>
</dbReference>
<keyword evidence="1" id="KW-0472">Membrane</keyword>
<keyword evidence="4" id="KW-1185">Reference proteome</keyword>
<evidence type="ECO:0000259" key="2">
    <source>
        <dbReference type="Pfam" id="PF01757"/>
    </source>
</evidence>
<dbReference type="OrthoDB" id="9814956at2"/>
<feature type="transmembrane region" description="Helical" evidence="1">
    <location>
        <begin position="94"/>
        <end position="115"/>
    </location>
</feature>
<reference evidence="3 4" key="1">
    <citation type="submission" date="2015-11" db="EMBL/GenBank/DDBJ databases">
        <title>Draft Genome Sequence of the Strain BR 10303 (Bradyrhizobium sp.) isolated from nodules of Centrolobium paraense.</title>
        <authorList>
            <person name="Zelli J.E."/>
            <person name="Simoes-Araujo J.L."/>
            <person name="Barauna A.C."/>
            <person name="Silva K."/>
        </authorList>
    </citation>
    <scope>NUCLEOTIDE SEQUENCE [LARGE SCALE GENOMIC DNA]</scope>
    <source>
        <strain evidence="3 4">BR 10303</strain>
    </source>
</reference>
<evidence type="ECO:0000313" key="4">
    <source>
        <dbReference type="Proteomes" id="UP000057737"/>
    </source>
</evidence>
<proteinExistence type="predicted"/>
<dbReference type="Proteomes" id="UP000057737">
    <property type="component" value="Unassembled WGS sequence"/>
</dbReference>
<dbReference type="PANTHER" id="PTHR37312">
    <property type="entry name" value="MEMBRANE-BOUND ACYLTRANSFERASE YKRP-RELATED"/>
    <property type="match status" value="1"/>
</dbReference>
<feature type="transmembrane region" description="Helical" evidence="1">
    <location>
        <begin position="159"/>
        <end position="179"/>
    </location>
</feature>
<dbReference type="Pfam" id="PF01757">
    <property type="entry name" value="Acyl_transf_3"/>
    <property type="match status" value="1"/>
</dbReference>
<dbReference type="InterPro" id="IPR053490">
    <property type="entry name" value="Nod_factor_Fuc_AcT"/>
</dbReference>
<feature type="transmembrane region" description="Helical" evidence="1">
    <location>
        <begin position="213"/>
        <end position="231"/>
    </location>
</feature>
<dbReference type="AlphaFoldDB" id="A0A125Q9Q1"/>
<gene>
    <name evidence="3" type="ORF">AS156_35415</name>
</gene>
<dbReference type="EMBL" id="LNCU01000039">
    <property type="protein sequence ID" value="KWV58112.1"/>
    <property type="molecule type" value="Genomic_DNA"/>
</dbReference>
<dbReference type="InterPro" id="IPR052734">
    <property type="entry name" value="Nod_factor_acetyltransferase"/>
</dbReference>
<evidence type="ECO:0000313" key="3">
    <source>
        <dbReference type="EMBL" id="KWV58112.1"/>
    </source>
</evidence>
<sequence>MLHHATLSTDHGSDLSGADNRDLSFDFAKGILIILVIVGHLLQYVVYRGNGYWDSPYFKSIYMFHMPLFMAISGYLSSRALLRKSFARSVNERAIQLLLPTLFWYALLETAKVAVFLPSSSIVDVDVLNDLVGSYWFIWATFASFLVVKVLVTIFRRSSMWIVCMSAIAVAVLPVTFSIVPLIRYTYPFFCLGFLLSQSAECRTRVLPRKKPLLMFSLAAITCACFLAWSKETYVYNNLALIHDTASAGRVVLMYAGSAAASWIAFEIIVQLWKFSSSNRMARFVAMELGQSTLLLYLLQGTIFRLMDLIQFGDLWNLSTRISVAGMLGASIVVIAMTIRFIVRDLRWSSRIIVGTLPRSEAVKA</sequence>
<feature type="transmembrane region" description="Helical" evidence="1">
    <location>
        <begin position="251"/>
        <end position="273"/>
    </location>
</feature>
<organism evidence="3 4">
    <name type="scientific">Bradyrhizobium macuxiense</name>
    <dbReference type="NCBI Taxonomy" id="1755647"/>
    <lineage>
        <taxon>Bacteria</taxon>
        <taxon>Pseudomonadati</taxon>
        <taxon>Pseudomonadota</taxon>
        <taxon>Alphaproteobacteria</taxon>
        <taxon>Hyphomicrobiales</taxon>
        <taxon>Nitrobacteraceae</taxon>
        <taxon>Bradyrhizobium</taxon>
    </lineage>
</organism>
<protein>
    <submittedName>
        <fullName evidence="3">Nodulation protein NolL</fullName>
    </submittedName>
</protein>
<feature type="transmembrane region" description="Helical" evidence="1">
    <location>
        <begin position="324"/>
        <end position="343"/>
    </location>
</feature>
<dbReference type="PANTHER" id="PTHR37312:SF1">
    <property type="entry name" value="MEMBRANE-BOUND ACYLTRANSFERASE YKRP-RELATED"/>
    <property type="match status" value="1"/>
</dbReference>
<evidence type="ECO:0000256" key="1">
    <source>
        <dbReference type="SAM" id="Phobius"/>
    </source>
</evidence>
<dbReference type="InterPro" id="IPR002656">
    <property type="entry name" value="Acyl_transf_3_dom"/>
</dbReference>
<dbReference type="GO" id="GO:0016747">
    <property type="term" value="F:acyltransferase activity, transferring groups other than amino-acyl groups"/>
    <property type="evidence" value="ECO:0007669"/>
    <property type="project" value="InterPro"/>
</dbReference>
<feature type="transmembrane region" description="Helical" evidence="1">
    <location>
        <begin position="30"/>
        <end position="49"/>
    </location>
</feature>
<keyword evidence="1" id="KW-1133">Transmembrane helix</keyword>
<comment type="caution">
    <text evidence="3">The sequence shown here is derived from an EMBL/GenBank/DDBJ whole genome shotgun (WGS) entry which is preliminary data.</text>
</comment>